<evidence type="ECO:0008006" key="4">
    <source>
        <dbReference type="Google" id="ProtNLM"/>
    </source>
</evidence>
<dbReference type="GO" id="GO:0035770">
    <property type="term" value="C:ribonucleoprotein granule"/>
    <property type="evidence" value="ECO:0007669"/>
    <property type="project" value="TreeGrafter"/>
</dbReference>
<dbReference type="OrthoDB" id="498055at2759"/>
<evidence type="ECO:0000256" key="1">
    <source>
        <dbReference type="SAM" id="MobiDB-lite"/>
    </source>
</evidence>
<keyword evidence="3" id="KW-1185">Reference proteome</keyword>
<dbReference type="GeneID" id="8249716"/>
<dbReference type="Proteomes" id="UP000002009">
    <property type="component" value="Chromosome 16"/>
</dbReference>
<evidence type="ECO:0000313" key="2">
    <source>
        <dbReference type="EMBL" id="ACO68185.1"/>
    </source>
</evidence>
<dbReference type="GO" id="GO:0005759">
    <property type="term" value="C:mitochondrial matrix"/>
    <property type="evidence" value="ECO:0007669"/>
    <property type="project" value="TreeGrafter"/>
</dbReference>
<dbReference type="KEGG" id="mis:MICPUN_64935"/>
<dbReference type="GO" id="GO:0003723">
    <property type="term" value="F:RNA binding"/>
    <property type="evidence" value="ECO:0007669"/>
    <property type="project" value="TreeGrafter"/>
</dbReference>
<sequence length="564" mass="61311">MLVAVLRRGSRATTARECAHLTDSWSKDVHINPSSTFAERTLSGVDTSCSPLPPTRRCRSSSSSAGDKWSGAHERSWAASSIGGSHGASPDPRQITAQLKHAQGARAILANVGNHLEKLNPIHASFALNLLGKDASRNRKGQLRDLLRNDGAFAGLLQLTKRFATEFPAREFSNALHGIAKLCANKALDARGATTVEVIEALDAALVKCAGDLEPQGSSIVWWAYAILGRPPSQEAAAALASVTVRGACQMGSQHVGNTWWALGSLIGGESRPSSNREAAKYLHQNDEMWRGLIEAAKREAAKGMRSQELANVAWSLATTRRVIDEDLWAIVQKAIAKGADEMNAHAVSTIWWAHATLGRLPDGPALTALCAATERSAREAFNAQDVATTVWSLATLSSLRGMPLPRCYDDAWKIARDMQPGQFHNTGLCKLFHAYLMRKHGLSVGDKGEYPVWIINQAKDAWIMQVRDLHDQHASHTYQSEIAGVFRDQLKLNCEVERVTDGGYFSVDVYLPDGEVAVEYDGPQHFVGPGRDQLRSFRSGETCTKTAATELRDLFLAKTCAGS</sequence>
<dbReference type="InterPro" id="IPR050870">
    <property type="entry name" value="FAST_kinase"/>
</dbReference>
<accession>C1EJH5</accession>
<dbReference type="PANTHER" id="PTHR21228">
    <property type="entry name" value="FAST LEU-RICH DOMAIN-CONTAINING"/>
    <property type="match status" value="1"/>
</dbReference>
<feature type="region of interest" description="Disordered" evidence="1">
    <location>
        <begin position="44"/>
        <end position="71"/>
    </location>
</feature>
<dbReference type="GO" id="GO:0009507">
    <property type="term" value="C:chloroplast"/>
    <property type="evidence" value="ECO:0007669"/>
    <property type="project" value="GOC"/>
</dbReference>
<dbReference type="RefSeq" id="XP_002506927.1">
    <property type="nucleotide sequence ID" value="XM_002506881.1"/>
</dbReference>
<dbReference type="GO" id="GO:0000963">
    <property type="term" value="P:mitochondrial RNA processing"/>
    <property type="evidence" value="ECO:0007669"/>
    <property type="project" value="TreeGrafter"/>
</dbReference>
<dbReference type="PANTHER" id="PTHR21228:SF40">
    <property type="entry name" value="LD45607P"/>
    <property type="match status" value="1"/>
</dbReference>
<dbReference type="GO" id="GO:0044528">
    <property type="term" value="P:regulation of mitochondrial mRNA stability"/>
    <property type="evidence" value="ECO:0007669"/>
    <property type="project" value="TreeGrafter"/>
</dbReference>
<name>C1EJH5_MICCC</name>
<gene>
    <name evidence="2" type="ORF">MICPUN_64935</name>
</gene>
<dbReference type="GO" id="GO:1901259">
    <property type="term" value="P:chloroplast rRNA processing"/>
    <property type="evidence" value="ECO:0007669"/>
    <property type="project" value="TreeGrafter"/>
</dbReference>
<proteinExistence type="predicted"/>
<dbReference type="AlphaFoldDB" id="C1EJH5"/>
<protein>
    <recommendedName>
        <fullName evidence="4">RAP domain-containing protein</fullName>
    </recommendedName>
</protein>
<evidence type="ECO:0000313" key="3">
    <source>
        <dbReference type="Proteomes" id="UP000002009"/>
    </source>
</evidence>
<reference evidence="2 3" key="1">
    <citation type="journal article" date="2009" name="Science">
        <title>Green evolution and dynamic adaptations revealed by genomes of the marine picoeukaryotes Micromonas.</title>
        <authorList>
            <person name="Worden A.Z."/>
            <person name="Lee J.H."/>
            <person name="Mock T."/>
            <person name="Rouze P."/>
            <person name="Simmons M.P."/>
            <person name="Aerts A.L."/>
            <person name="Allen A.E."/>
            <person name="Cuvelier M.L."/>
            <person name="Derelle E."/>
            <person name="Everett M.V."/>
            <person name="Foulon E."/>
            <person name="Grimwood J."/>
            <person name="Gundlach H."/>
            <person name="Henrissat B."/>
            <person name="Napoli C."/>
            <person name="McDonald S.M."/>
            <person name="Parker M.S."/>
            <person name="Rombauts S."/>
            <person name="Salamov A."/>
            <person name="Von Dassow P."/>
            <person name="Badger J.H."/>
            <person name="Coutinho P.M."/>
            <person name="Demir E."/>
            <person name="Dubchak I."/>
            <person name="Gentemann C."/>
            <person name="Eikrem W."/>
            <person name="Gready J.E."/>
            <person name="John U."/>
            <person name="Lanier W."/>
            <person name="Lindquist E.A."/>
            <person name="Lucas S."/>
            <person name="Mayer K.F."/>
            <person name="Moreau H."/>
            <person name="Not F."/>
            <person name="Otillar R."/>
            <person name="Panaud O."/>
            <person name="Pangilinan J."/>
            <person name="Paulsen I."/>
            <person name="Piegu B."/>
            <person name="Poliakov A."/>
            <person name="Robbens S."/>
            <person name="Schmutz J."/>
            <person name="Toulza E."/>
            <person name="Wyss T."/>
            <person name="Zelensky A."/>
            <person name="Zhou K."/>
            <person name="Armbrust E.V."/>
            <person name="Bhattacharya D."/>
            <person name="Goodenough U.W."/>
            <person name="Van de Peer Y."/>
            <person name="Grigoriev I.V."/>
        </authorList>
    </citation>
    <scope>NUCLEOTIDE SEQUENCE [LARGE SCALE GENOMIC DNA]</scope>
    <source>
        <strain evidence="3">RCC299 / NOUM17</strain>
    </source>
</reference>
<dbReference type="EMBL" id="CP001334">
    <property type="protein sequence ID" value="ACO68185.1"/>
    <property type="molecule type" value="Genomic_DNA"/>
</dbReference>
<organism evidence="2 3">
    <name type="scientific">Micromonas commoda (strain RCC299 / NOUM17 / CCMP2709)</name>
    <name type="common">Picoplanktonic green alga</name>
    <dbReference type="NCBI Taxonomy" id="296587"/>
    <lineage>
        <taxon>Eukaryota</taxon>
        <taxon>Viridiplantae</taxon>
        <taxon>Chlorophyta</taxon>
        <taxon>Mamiellophyceae</taxon>
        <taxon>Mamiellales</taxon>
        <taxon>Mamiellaceae</taxon>
        <taxon>Micromonas</taxon>
    </lineage>
</organism>
<dbReference type="InParanoid" id="C1EJH5"/>